<keyword evidence="4" id="KW-0479">Metal-binding</keyword>
<reference evidence="10" key="2">
    <citation type="submission" date="2018-11" db="EMBL/GenBank/DDBJ databases">
        <title>Trombidioid mite genomics.</title>
        <authorList>
            <person name="Dong X."/>
        </authorList>
    </citation>
    <scope>NUCLEOTIDE SEQUENCE</scope>
    <source>
        <strain evidence="10">UoL-WK</strain>
    </source>
</reference>
<feature type="domain" description="Peptidase M13 N-terminal" evidence="9">
    <location>
        <begin position="11"/>
        <end position="300"/>
    </location>
</feature>
<dbReference type="Gene3D" id="1.10.1380.10">
    <property type="entry name" value="Neutral endopeptidase , domain2"/>
    <property type="match status" value="1"/>
</dbReference>
<dbReference type="InterPro" id="IPR024079">
    <property type="entry name" value="MetalloPept_cat_dom_sf"/>
</dbReference>
<dbReference type="AlphaFoldDB" id="A0A3S3NXY4"/>
<feature type="domain" description="Peptidase M13 C-terminal" evidence="8">
    <location>
        <begin position="359"/>
        <end position="517"/>
    </location>
</feature>
<dbReference type="SUPFAM" id="SSF55486">
    <property type="entry name" value="Metalloproteases ('zincins'), catalytic domain"/>
    <property type="match status" value="1"/>
</dbReference>
<dbReference type="InterPro" id="IPR018497">
    <property type="entry name" value="Peptidase_M13_C"/>
</dbReference>
<dbReference type="PANTHER" id="PTHR11733">
    <property type="entry name" value="ZINC METALLOPROTEASE FAMILY M13 NEPRILYSIN-RELATED"/>
    <property type="match status" value="1"/>
</dbReference>
<dbReference type="PRINTS" id="PR00786">
    <property type="entry name" value="NEPRILYSIN"/>
</dbReference>
<feature type="non-terminal residue" evidence="10">
    <location>
        <position position="522"/>
    </location>
</feature>
<keyword evidence="3" id="KW-0645">Protease</keyword>
<evidence type="ECO:0000256" key="6">
    <source>
        <dbReference type="ARBA" id="ARBA00022833"/>
    </source>
</evidence>
<comment type="caution">
    <text evidence="10">The sequence shown here is derived from an EMBL/GenBank/DDBJ whole genome shotgun (WGS) entry which is preliminary data.</text>
</comment>
<dbReference type="GO" id="GO:0004222">
    <property type="term" value="F:metalloendopeptidase activity"/>
    <property type="evidence" value="ECO:0007669"/>
    <property type="project" value="InterPro"/>
</dbReference>
<protein>
    <submittedName>
        <fullName evidence="10">Neprilysin-11-like protein</fullName>
    </submittedName>
</protein>
<evidence type="ECO:0000259" key="9">
    <source>
        <dbReference type="Pfam" id="PF05649"/>
    </source>
</evidence>
<proteinExistence type="inferred from homology"/>
<evidence type="ECO:0000256" key="1">
    <source>
        <dbReference type="ARBA" id="ARBA00001947"/>
    </source>
</evidence>
<sequence length="522" mass="60950">MDIGWPILEENWNKDSYSWEKAIVKVAQMANRNVFVKFFVHENIITKIGHALYIDQPQLSISPDVLRDPVANERKLESLRTFIKKSAHLLESNLSDETLKNEVEEMIEFEAKLVKAIPQRQPQMNFDSILLKDLEERQKIKWNLIFKIAFGDANSKFNGSDPVFLRDNGYFDSLHDIIRSANKRVIANYIGWHLVQALSTYATKEFRDIVIEFQRIQVNLKNVSLYDECFDDILKVFNVVLGYSFLQDYDHRMTSETKNLIKLIKSSMSLAFQSNDWMDNESKISAQSRLNQMSAQIAKPVWVPNENDVDKFYSKLSEISPDNYCGNFIQSNEWKRNIMFSEFYDPDIRWKWDFIKPKATYNYNDNRLTFSPGILQPPFYFIDGLESTNFGVLGTIVAHEITHGFDDADKFLNSTFDTDTPGMEQTRKFFSSKENCFIKQYSNYKDPIKNISVNGDMTLKENIADNVGLNQAFMTYKLYKAMNEEKRVLTLPYQMQKFTDEQLFFISFGNHLCGKTRIHIPS</sequence>
<dbReference type="Proteomes" id="UP000285301">
    <property type="component" value="Unassembled WGS sequence"/>
</dbReference>
<keyword evidence="13" id="KW-1185">Reference proteome</keyword>
<dbReference type="Gene3D" id="3.40.390.10">
    <property type="entry name" value="Collagenase (Catalytic Domain)"/>
    <property type="match status" value="1"/>
</dbReference>
<comment type="similarity">
    <text evidence="2">Belongs to the peptidase M13 family.</text>
</comment>
<dbReference type="OrthoDB" id="6475849at2759"/>
<dbReference type="InterPro" id="IPR042089">
    <property type="entry name" value="Peptidase_M13_dom_2"/>
</dbReference>
<dbReference type="InterPro" id="IPR008753">
    <property type="entry name" value="Peptidase_M13_N"/>
</dbReference>
<dbReference type="CDD" id="cd08662">
    <property type="entry name" value="M13"/>
    <property type="match status" value="1"/>
</dbReference>
<reference evidence="10 13" key="1">
    <citation type="journal article" date="2018" name="Gigascience">
        <title>Genomes of trombidid mites reveal novel predicted allergens and laterally-transferred genes associated with secondary metabolism.</title>
        <authorList>
            <person name="Dong X."/>
            <person name="Chaisiri K."/>
            <person name="Xia D."/>
            <person name="Armstrong S.D."/>
            <person name="Fang Y."/>
            <person name="Donnelly M.J."/>
            <person name="Kadowaki T."/>
            <person name="McGarry J.W."/>
            <person name="Darby A.C."/>
            <person name="Makepeace B.L."/>
        </authorList>
    </citation>
    <scope>NUCLEOTIDE SEQUENCE [LARGE SCALE GENOMIC DNA]</scope>
    <source>
        <strain evidence="10">UoL-WK</strain>
    </source>
</reference>
<keyword evidence="6" id="KW-0862">Zinc</keyword>
<dbReference type="PROSITE" id="PS51885">
    <property type="entry name" value="NEPRILYSIN"/>
    <property type="match status" value="1"/>
</dbReference>
<comment type="cofactor">
    <cofactor evidence="1">
        <name>Zn(2+)</name>
        <dbReference type="ChEBI" id="CHEBI:29105"/>
    </cofactor>
</comment>
<dbReference type="GO" id="GO:0046872">
    <property type="term" value="F:metal ion binding"/>
    <property type="evidence" value="ECO:0007669"/>
    <property type="project" value="UniProtKB-KW"/>
</dbReference>
<evidence type="ECO:0000313" key="13">
    <source>
        <dbReference type="Proteomes" id="UP000285301"/>
    </source>
</evidence>
<dbReference type="PANTHER" id="PTHR11733:SF167">
    <property type="entry name" value="FI17812P1-RELATED"/>
    <property type="match status" value="1"/>
</dbReference>
<gene>
    <name evidence="11" type="ORF">B4U79_07140</name>
    <name evidence="12" type="ORF">B4U79_11457</name>
    <name evidence="10" type="ORF">B4U79_12735</name>
</gene>
<keyword evidence="7" id="KW-0482">Metalloprotease</keyword>
<dbReference type="GO" id="GO:0016485">
    <property type="term" value="P:protein processing"/>
    <property type="evidence" value="ECO:0007669"/>
    <property type="project" value="TreeGrafter"/>
</dbReference>
<evidence type="ECO:0000256" key="3">
    <source>
        <dbReference type="ARBA" id="ARBA00022670"/>
    </source>
</evidence>
<name>A0A3S3NXY4_9ACAR</name>
<accession>A0A3S3NXY4</accession>
<evidence type="ECO:0000313" key="11">
    <source>
        <dbReference type="EMBL" id="RWS00873.1"/>
    </source>
</evidence>
<dbReference type="EMBL" id="NCKU01010328">
    <property type="protein sequence ID" value="RWS00865.1"/>
    <property type="molecule type" value="Genomic_DNA"/>
</dbReference>
<evidence type="ECO:0000256" key="4">
    <source>
        <dbReference type="ARBA" id="ARBA00022723"/>
    </source>
</evidence>
<dbReference type="EMBL" id="NCKU01010315">
    <property type="protein sequence ID" value="RWS00873.1"/>
    <property type="molecule type" value="Genomic_DNA"/>
</dbReference>
<dbReference type="InterPro" id="IPR000718">
    <property type="entry name" value="Peptidase_M13"/>
</dbReference>
<keyword evidence="5" id="KW-0378">Hydrolase</keyword>
<dbReference type="GO" id="GO:0005886">
    <property type="term" value="C:plasma membrane"/>
    <property type="evidence" value="ECO:0007669"/>
    <property type="project" value="TreeGrafter"/>
</dbReference>
<dbReference type="Pfam" id="PF01431">
    <property type="entry name" value="Peptidase_M13"/>
    <property type="match status" value="1"/>
</dbReference>
<evidence type="ECO:0000256" key="2">
    <source>
        <dbReference type="ARBA" id="ARBA00007357"/>
    </source>
</evidence>
<dbReference type="Pfam" id="PF05649">
    <property type="entry name" value="Peptidase_M13_N"/>
    <property type="match status" value="1"/>
</dbReference>
<evidence type="ECO:0000259" key="8">
    <source>
        <dbReference type="Pfam" id="PF01431"/>
    </source>
</evidence>
<evidence type="ECO:0000313" key="12">
    <source>
        <dbReference type="EMBL" id="RWS01409.1"/>
    </source>
</evidence>
<dbReference type="EMBL" id="NCKU01009248">
    <property type="protein sequence ID" value="RWS01409.1"/>
    <property type="molecule type" value="Genomic_DNA"/>
</dbReference>
<evidence type="ECO:0000313" key="10">
    <source>
        <dbReference type="EMBL" id="RWS00865.1"/>
    </source>
</evidence>
<evidence type="ECO:0000256" key="5">
    <source>
        <dbReference type="ARBA" id="ARBA00022801"/>
    </source>
</evidence>
<evidence type="ECO:0000256" key="7">
    <source>
        <dbReference type="ARBA" id="ARBA00023049"/>
    </source>
</evidence>
<organism evidence="10 13">
    <name type="scientific">Dinothrombium tinctorium</name>
    <dbReference type="NCBI Taxonomy" id="1965070"/>
    <lineage>
        <taxon>Eukaryota</taxon>
        <taxon>Metazoa</taxon>
        <taxon>Ecdysozoa</taxon>
        <taxon>Arthropoda</taxon>
        <taxon>Chelicerata</taxon>
        <taxon>Arachnida</taxon>
        <taxon>Acari</taxon>
        <taxon>Acariformes</taxon>
        <taxon>Trombidiformes</taxon>
        <taxon>Prostigmata</taxon>
        <taxon>Anystina</taxon>
        <taxon>Parasitengona</taxon>
        <taxon>Trombidioidea</taxon>
        <taxon>Trombidiidae</taxon>
        <taxon>Dinothrombium</taxon>
    </lineage>
</organism>